<keyword evidence="2" id="KW-1185">Reference proteome</keyword>
<organism evidence="1 2">
    <name type="scientific">Meishania litoralis</name>
    <dbReference type="NCBI Taxonomy" id="3434685"/>
    <lineage>
        <taxon>Bacteria</taxon>
        <taxon>Pseudomonadati</taxon>
        <taxon>Bacteroidota</taxon>
        <taxon>Flavobacteriia</taxon>
        <taxon>Flavobacteriales</taxon>
        <taxon>Flavobacteriaceae</taxon>
        <taxon>Meishania</taxon>
    </lineage>
</organism>
<dbReference type="EC" id="2.7.1.130" evidence="1"/>
<comment type="caution">
    <text evidence="1">The sequence shown here is derived from an EMBL/GenBank/DDBJ whole genome shotgun (WGS) entry which is preliminary data.</text>
</comment>
<accession>A0ACC7LLR5</accession>
<protein>
    <submittedName>
        <fullName evidence="1">Tetraacyldisaccharide 4'-kinase</fullName>
        <ecNumber evidence="1">2.7.1.130</ecNumber>
    </submittedName>
</protein>
<dbReference type="EMBL" id="JBHFPV010000004">
    <property type="protein sequence ID" value="MFH6604738.1"/>
    <property type="molecule type" value="Genomic_DNA"/>
</dbReference>
<reference evidence="1" key="1">
    <citation type="submission" date="2024-09" db="EMBL/GenBank/DDBJ databases">
        <authorList>
            <person name="Liu J."/>
        </authorList>
    </citation>
    <scope>NUCLEOTIDE SEQUENCE</scope>
    <source>
        <strain evidence="1">NBU2967</strain>
    </source>
</reference>
<proteinExistence type="predicted"/>
<evidence type="ECO:0000313" key="2">
    <source>
        <dbReference type="Proteomes" id="UP001595191"/>
    </source>
</evidence>
<gene>
    <name evidence="1" type="primary">lpxK</name>
    <name evidence="1" type="ORF">ACEZ3G_14710</name>
</gene>
<name>A0ACC7LLR5_9FLAO</name>
<keyword evidence="1" id="KW-0808">Transferase</keyword>
<evidence type="ECO:0000313" key="1">
    <source>
        <dbReference type="EMBL" id="MFH6604738.1"/>
    </source>
</evidence>
<dbReference type="Proteomes" id="UP001595191">
    <property type="component" value="Unassembled WGS sequence"/>
</dbReference>
<sequence>MQLLRKIAFPISLIYAAVVHVRNLLYDLNIFESKSFKTPTICVGNLSVGGTGKTPMVEYLVALLTKEYKVAVLSRGYKRKSKGFVLASPNNTVEDIGDEPYQIHSKYNEVPVAVDVDRRNGISKLEELVKPDIIILDDAFQHRKVSPTISILLTSYGSLYNDDWYLPTGNLRDSKREARRAHIIIVTKCPHDLSEKAQKAMISKLRPRGDQMILFSCLKYSNVHSEKGVQTEVDSLKKMKITLVTGIANPEPLVEYLKNKGLLFEHLSFKDHYFFTQEDIEILNAKDYVLTTEKDYVRLKGRVRNLHYISVGHSFLNDGEAVLSAELKKSIKQC</sequence>